<evidence type="ECO:0000313" key="4">
    <source>
        <dbReference type="EMBL" id="WZN42388.1"/>
    </source>
</evidence>
<gene>
    <name evidence="4" type="ORF">WJU16_04995</name>
</gene>
<proteinExistence type="predicted"/>
<keyword evidence="1" id="KW-0472">Membrane</keyword>
<keyword evidence="1" id="KW-0812">Transmembrane</keyword>
<dbReference type="Proteomes" id="UP001485459">
    <property type="component" value="Chromosome"/>
</dbReference>
<accession>A0ABZ2YRI9</accession>
<dbReference type="Pfam" id="PF16344">
    <property type="entry name" value="FecR_C"/>
    <property type="match status" value="1"/>
</dbReference>
<organism evidence="4 5">
    <name type="scientific">Chitinophaga pollutisoli</name>
    <dbReference type="NCBI Taxonomy" id="3133966"/>
    <lineage>
        <taxon>Bacteria</taxon>
        <taxon>Pseudomonadati</taxon>
        <taxon>Bacteroidota</taxon>
        <taxon>Chitinophagia</taxon>
        <taxon>Chitinophagales</taxon>
        <taxon>Chitinophagaceae</taxon>
        <taxon>Chitinophaga</taxon>
    </lineage>
</organism>
<feature type="domain" description="Protein FecR C-terminal" evidence="3">
    <location>
        <begin position="316"/>
        <end position="383"/>
    </location>
</feature>
<dbReference type="Pfam" id="PF04773">
    <property type="entry name" value="FecR"/>
    <property type="match status" value="1"/>
</dbReference>
<evidence type="ECO:0000259" key="3">
    <source>
        <dbReference type="Pfam" id="PF16344"/>
    </source>
</evidence>
<dbReference type="PANTHER" id="PTHR30273">
    <property type="entry name" value="PERIPLASMIC SIGNAL SENSOR AND SIGMA FACTOR ACTIVATOR FECR-RELATED"/>
    <property type="match status" value="1"/>
</dbReference>
<evidence type="ECO:0000313" key="5">
    <source>
        <dbReference type="Proteomes" id="UP001485459"/>
    </source>
</evidence>
<keyword evidence="1" id="KW-1133">Transmembrane helix</keyword>
<dbReference type="PANTHER" id="PTHR30273:SF2">
    <property type="entry name" value="PROTEIN FECR"/>
    <property type="match status" value="1"/>
</dbReference>
<dbReference type="Gene3D" id="3.55.50.30">
    <property type="match status" value="1"/>
</dbReference>
<dbReference type="InterPro" id="IPR012373">
    <property type="entry name" value="Ferrdict_sens_TM"/>
</dbReference>
<reference evidence="5" key="1">
    <citation type="submission" date="2024-03" db="EMBL/GenBank/DDBJ databases">
        <title>Chitinophaga horti sp. nov., isolated from garden soil.</title>
        <authorList>
            <person name="Lee D.S."/>
            <person name="Han D.M."/>
            <person name="Baek J.H."/>
            <person name="Choi D.G."/>
            <person name="Jeon J.H."/>
            <person name="Jeon C.O."/>
        </authorList>
    </citation>
    <scope>NUCLEOTIDE SEQUENCE [LARGE SCALE GENOMIC DNA]</scope>
    <source>
        <strain evidence="5">GPA1</strain>
    </source>
</reference>
<dbReference type="RefSeq" id="WP_341837222.1">
    <property type="nucleotide sequence ID" value="NZ_CP149822.1"/>
</dbReference>
<dbReference type="EMBL" id="CP149822">
    <property type="protein sequence ID" value="WZN42388.1"/>
    <property type="molecule type" value="Genomic_DNA"/>
</dbReference>
<sequence length="385" mass="41933">MLDDQRDKVRLLLQRYYAGNIGENEAAELDLLLQDGRYDALMQEVLSDLAAAVQPMDLAAEDMDRMVTRINELKAPAKVRILPWRRIAAAAIFVLAIGTAGYWAITSQGKAEQEVRNFGGDALPGSDKAILTLGDGSRIDLTDAANGALAAHGGGNAVKTGQGLLAYNASGDPVQFHTLATPRGGQYRLTLPDGSTVWLNAGSALRYPTAFGKKERKVELTGEAFFDIKPDAQAPFIVQIRNGGDVMVLGTAFNIQAYADEPGSRTTLLQGAVMMRNGQEQHLLRPGQAMRLEGTDMILNDQADVEAATAWKNGLFLFRDAPVETVMKQISRWYDVEIVYEKGIVKEYFNGTIPRNVPLSKVLELLELTGLVHFTINGNKVTVSP</sequence>
<dbReference type="InterPro" id="IPR032508">
    <property type="entry name" value="FecR_C"/>
</dbReference>
<feature type="domain" description="FecR protein" evidence="2">
    <location>
        <begin position="178"/>
        <end position="273"/>
    </location>
</feature>
<keyword evidence="5" id="KW-1185">Reference proteome</keyword>
<protein>
    <submittedName>
        <fullName evidence="4">FecR domain-containing protein</fullName>
    </submittedName>
</protein>
<evidence type="ECO:0000259" key="2">
    <source>
        <dbReference type="Pfam" id="PF04773"/>
    </source>
</evidence>
<dbReference type="Gene3D" id="2.60.120.1440">
    <property type="match status" value="1"/>
</dbReference>
<evidence type="ECO:0000256" key="1">
    <source>
        <dbReference type="SAM" id="Phobius"/>
    </source>
</evidence>
<feature type="transmembrane region" description="Helical" evidence="1">
    <location>
        <begin position="87"/>
        <end position="105"/>
    </location>
</feature>
<dbReference type="InterPro" id="IPR006860">
    <property type="entry name" value="FecR"/>
</dbReference>
<name>A0ABZ2YRI9_9BACT</name>
<dbReference type="PIRSF" id="PIRSF018266">
    <property type="entry name" value="FecR"/>
    <property type="match status" value="1"/>
</dbReference>